<comment type="catalytic activity">
    <reaction evidence="11">
        <text>D-ribose 5-phosphate + ATP = 5-phospho-alpha-D-ribose 1-diphosphate + AMP + H(+)</text>
        <dbReference type="Rhea" id="RHEA:15609"/>
        <dbReference type="ChEBI" id="CHEBI:15378"/>
        <dbReference type="ChEBI" id="CHEBI:30616"/>
        <dbReference type="ChEBI" id="CHEBI:58017"/>
        <dbReference type="ChEBI" id="CHEBI:78346"/>
        <dbReference type="ChEBI" id="CHEBI:456215"/>
        <dbReference type="EC" id="2.7.6.1"/>
    </reaction>
</comment>
<evidence type="ECO:0000313" key="14">
    <source>
        <dbReference type="EMBL" id="KFH08213.1"/>
    </source>
</evidence>
<dbReference type="InterPro" id="IPR005946">
    <property type="entry name" value="Rib-P_diPkinase"/>
</dbReference>
<dbReference type="PANTHER" id="PTHR10210:SF32">
    <property type="entry name" value="RIBOSE-PHOSPHATE PYROPHOSPHOKINASE 2"/>
    <property type="match status" value="1"/>
</dbReference>
<dbReference type="GO" id="GO:0005524">
    <property type="term" value="F:ATP binding"/>
    <property type="evidence" value="ECO:0007669"/>
    <property type="project" value="UniProtKB-KW"/>
</dbReference>
<dbReference type="Gene3D" id="3.40.50.2020">
    <property type="match status" value="2"/>
</dbReference>
<feature type="region of interest" description="Disordered" evidence="12">
    <location>
        <begin position="103"/>
        <end position="166"/>
    </location>
</feature>
<keyword evidence="5" id="KW-0479">Metal-binding</keyword>
<evidence type="ECO:0000256" key="12">
    <source>
        <dbReference type="SAM" id="MobiDB-lite"/>
    </source>
</evidence>
<dbReference type="SMART" id="SM01400">
    <property type="entry name" value="Pribosyltran_N"/>
    <property type="match status" value="1"/>
</dbReference>
<gene>
    <name evidence="14" type="ORF">TGVAND_284580</name>
</gene>
<feature type="domain" description="Ribose-phosphate pyrophosphokinase N-terminal" evidence="13">
    <location>
        <begin position="290"/>
        <end position="412"/>
    </location>
</feature>
<keyword evidence="8 14" id="KW-0418">Kinase</keyword>
<proteinExistence type="inferred from homology"/>
<dbReference type="GO" id="GO:0000287">
    <property type="term" value="F:magnesium ion binding"/>
    <property type="evidence" value="ECO:0007669"/>
    <property type="project" value="InterPro"/>
</dbReference>
<sequence length="655" mass="69180">MVSVWRAKSAFSLSFLSSSSASFSIMTPLSSFSLSCSRLSSSGVSSPRVFANTEHRGPSSSASPSCVAFAASSFLLRDGQTFRSQTSQCRLLSSTTVCRPRHRPRRFAPADTPLWHSAAPERVRPPDRPALGARGTERGAPVAPVDPSAGARLDRDLRDTGALDGNGTEIKSPFALAVAFAVVASSFLYGGTNRPSKVRADASLSSSASAPAARLALPTPPELVTLLASSPASSPALCVEKSVAPELPPSVPDAPSVPLPVVAEAADSAPSDAASAPDSIYQELCADSSLQIFTGTAHPELAREIAAHLNVTLGRAVLGRYADGEVVIQILDEVRGKDVFVIQSTPAAGGDVHTCLVELFLLLTAIRRASAKRIIAVIPCMPYDRETMLTHGDDSLTPMAAADLAILLQVCGADGVMFVDIHNPRMEGFFTSPHGPPLPMTNILPHRLAVKYFQKKELFRPVVVATDNTAGEKAMAFWSMLKKNGINAGFTTMVCDAPKREVREGTPILFSSAGADQPSRGSDEGDKNGVTLNHVGDVEGCDCIIVDDIVDTGEKAAATAKELQAGGARRIFMLATHGVLFKGAVDRINKSPIQEVILTNTVPIPPHIFCEKLVVLSVGKLMAEAIKRVHAEESLSSLFECRTNPGPSTKASTSK</sequence>
<evidence type="ECO:0000256" key="3">
    <source>
        <dbReference type="ARBA" id="ARBA00013247"/>
    </source>
</evidence>
<evidence type="ECO:0000256" key="9">
    <source>
        <dbReference type="ARBA" id="ARBA00022840"/>
    </source>
</evidence>
<evidence type="ECO:0000256" key="7">
    <source>
        <dbReference type="ARBA" id="ARBA00022741"/>
    </source>
</evidence>
<dbReference type="Proteomes" id="UP000028840">
    <property type="component" value="Unassembled WGS sequence"/>
</dbReference>
<accession>A0A086Q6I1</accession>
<evidence type="ECO:0000256" key="10">
    <source>
        <dbReference type="ARBA" id="ARBA00022842"/>
    </source>
</evidence>
<dbReference type="EC" id="2.7.6.1" evidence="3"/>
<organism evidence="14 15">
    <name type="scientific">Toxoplasma gondii VAND</name>
    <dbReference type="NCBI Taxonomy" id="933077"/>
    <lineage>
        <taxon>Eukaryota</taxon>
        <taxon>Sar</taxon>
        <taxon>Alveolata</taxon>
        <taxon>Apicomplexa</taxon>
        <taxon>Conoidasida</taxon>
        <taxon>Coccidia</taxon>
        <taxon>Eucoccidiorida</taxon>
        <taxon>Eimeriorina</taxon>
        <taxon>Sarcocystidae</taxon>
        <taxon>Toxoplasma</taxon>
    </lineage>
</organism>
<evidence type="ECO:0000256" key="11">
    <source>
        <dbReference type="ARBA" id="ARBA00049535"/>
    </source>
</evidence>
<dbReference type="GO" id="GO:0004749">
    <property type="term" value="F:ribose phosphate diphosphokinase activity"/>
    <property type="evidence" value="ECO:0007669"/>
    <property type="project" value="UniProtKB-EC"/>
</dbReference>
<keyword evidence="4 14" id="KW-0808">Transferase</keyword>
<dbReference type="InterPro" id="IPR029099">
    <property type="entry name" value="Pribosyltran_N"/>
</dbReference>
<evidence type="ECO:0000256" key="2">
    <source>
        <dbReference type="ARBA" id="ARBA00006478"/>
    </source>
</evidence>
<comment type="similarity">
    <text evidence="2">Belongs to the ribose-phosphate pyrophosphokinase family.</text>
</comment>
<dbReference type="VEuPathDB" id="ToxoDB:TGVAND_284580"/>
<feature type="compositionally biased region" description="Basic and acidic residues" evidence="12">
    <location>
        <begin position="152"/>
        <end position="161"/>
    </location>
</feature>
<keyword evidence="7" id="KW-0547">Nucleotide-binding</keyword>
<dbReference type="InterPro" id="IPR029057">
    <property type="entry name" value="PRTase-like"/>
</dbReference>
<protein>
    <recommendedName>
        <fullName evidence="3">ribose-phosphate diphosphokinase</fullName>
        <ecNumber evidence="3">2.7.6.1</ecNumber>
    </recommendedName>
</protein>
<reference evidence="14 15" key="1">
    <citation type="submission" date="2014-08" db="EMBL/GenBank/DDBJ databases">
        <authorList>
            <person name="Sibley D."/>
            <person name="Venepally P."/>
            <person name="Karamycheva S."/>
            <person name="Hadjithomas M."/>
            <person name="Khan A."/>
            <person name="Brunk B."/>
            <person name="Roos D."/>
            <person name="Caler E."/>
            <person name="Lorenzi H."/>
        </authorList>
    </citation>
    <scope>NUCLEOTIDE SEQUENCE [LARGE SCALE GENOMIC DNA]</scope>
    <source>
        <strain evidence="14 15">VAND</strain>
    </source>
</reference>
<dbReference type="InterPro" id="IPR000836">
    <property type="entry name" value="PRTase_dom"/>
</dbReference>
<comment type="pathway">
    <text evidence="1">Metabolic intermediate biosynthesis; 5-phospho-alpha-D-ribose 1-diphosphate biosynthesis; 5-phospho-alpha-D-ribose 1-diphosphate from D-ribose 5-phosphate (route I): step 1/1.</text>
</comment>
<evidence type="ECO:0000256" key="1">
    <source>
        <dbReference type="ARBA" id="ARBA00004996"/>
    </source>
</evidence>
<dbReference type="SUPFAM" id="SSF53271">
    <property type="entry name" value="PRTase-like"/>
    <property type="match status" value="2"/>
</dbReference>
<evidence type="ECO:0000256" key="6">
    <source>
        <dbReference type="ARBA" id="ARBA00022727"/>
    </source>
</evidence>
<dbReference type="EMBL" id="AEYJ02000678">
    <property type="protein sequence ID" value="KFH08213.1"/>
    <property type="molecule type" value="Genomic_DNA"/>
</dbReference>
<evidence type="ECO:0000256" key="4">
    <source>
        <dbReference type="ARBA" id="ARBA00022679"/>
    </source>
</evidence>
<reference evidence="14 15" key="2">
    <citation type="journal article" date="2015" name="Eukaryot. Cell">
        <title>Genetic mapping reveals that sinefungin resistance in Toxoplasma gondii is controlled by a putative amino acid transporter locus that can be used as a negative selectable marker.</title>
        <authorList>
            <person name="Behnke M.S."/>
            <person name="Khan A."/>
            <person name="Sibley L.D."/>
        </authorList>
    </citation>
    <scope>NUCLEOTIDE SEQUENCE [LARGE SCALE GENOMIC DNA]</scope>
    <source>
        <strain evidence="14 15">VAND</strain>
    </source>
</reference>
<evidence type="ECO:0000256" key="5">
    <source>
        <dbReference type="ARBA" id="ARBA00022723"/>
    </source>
</evidence>
<keyword evidence="9" id="KW-0067">ATP-binding</keyword>
<evidence type="ECO:0000256" key="8">
    <source>
        <dbReference type="ARBA" id="ARBA00022777"/>
    </source>
</evidence>
<dbReference type="GO" id="GO:0005737">
    <property type="term" value="C:cytoplasm"/>
    <property type="evidence" value="ECO:0007669"/>
    <property type="project" value="TreeGrafter"/>
</dbReference>
<dbReference type="GO" id="GO:0006015">
    <property type="term" value="P:5-phosphoribose 1-diphosphate biosynthetic process"/>
    <property type="evidence" value="ECO:0007669"/>
    <property type="project" value="TreeGrafter"/>
</dbReference>
<dbReference type="PANTHER" id="PTHR10210">
    <property type="entry name" value="RIBOSE-PHOSPHATE DIPHOSPHOKINASE FAMILY MEMBER"/>
    <property type="match status" value="1"/>
</dbReference>
<keyword evidence="10" id="KW-0460">Magnesium</keyword>
<dbReference type="FunFam" id="3.40.50.2020:FF:000007">
    <property type="entry name" value="Ribose-phosphate pyrophosphokinase"/>
    <property type="match status" value="1"/>
</dbReference>
<dbReference type="Pfam" id="PF13793">
    <property type="entry name" value="Pribosyltran_N"/>
    <property type="match status" value="1"/>
</dbReference>
<dbReference type="OrthoDB" id="331929at2759"/>
<feature type="region of interest" description="Disordered" evidence="12">
    <location>
        <begin position="510"/>
        <end position="531"/>
    </location>
</feature>
<dbReference type="GO" id="GO:0006164">
    <property type="term" value="P:purine nucleotide biosynthetic process"/>
    <property type="evidence" value="ECO:0007669"/>
    <property type="project" value="TreeGrafter"/>
</dbReference>
<keyword evidence="6" id="KW-0545">Nucleotide biosynthesis</keyword>
<dbReference type="AlphaFoldDB" id="A0A086Q6I1"/>
<comment type="caution">
    <text evidence="14">The sequence shown here is derived from an EMBL/GenBank/DDBJ whole genome shotgun (WGS) entry which is preliminary data.</text>
</comment>
<dbReference type="GO" id="GO:0002189">
    <property type="term" value="C:ribose phosphate diphosphokinase complex"/>
    <property type="evidence" value="ECO:0007669"/>
    <property type="project" value="TreeGrafter"/>
</dbReference>
<dbReference type="CDD" id="cd06223">
    <property type="entry name" value="PRTases_typeI"/>
    <property type="match status" value="1"/>
</dbReference>
<evidence type="ECO:0000313" key="15">
    <source>
        <dbReference type="Proteomes" id="UP000028840"/>
    </source>
</evidence>
<dbReference type="Pfam" id="PF14572">
    <property type="entry name" value="Pribosyl_synth"/>
    <property type="match status" value="1"/>
</dbReference>
<dbReference type="GO" id="GO:0016301">
    <property type="term" value="F:kinase activity"/>
    <property type="evidence" value="ECO:0007669"/>
    <property type="project" value="UniProtKB-KW"/>
</dbReference>
<evidence type="ECO:0000259" key="13">
    <source>
        <dbReference type="Pfam" id="PF13793"/>
    </source>
</evidence>
<name>A0A086Q6I1_TOXGO</name>